<dbReference type="InParanoid" id="A0A1V9X711"/>
<feature type="non-terminal residue" evidence="2">
    <location>
        <position position="141"/>
    </location>
</feature>
<dbReference type="AlphaFoldDB" id="A0A1V9X711"/>
<protein>
    <submittedName>
        <fullName evidence="2">Uncharacterized protein</fullName>
    </submittedName>
</protein>
<organism evidence="2 3">
    <name type="scientific">Tropilaelaps mercedesae</name>
    <dbReference type="NCBI Taxonomy" id="418985"/>
    <lineage>
        <taxon>Eukaryota</taxon>
        <taxon>Metazoa</taxon>
        <taxon>Ecdysozoa</taxon>
        <taxon>Arthropoda</taxon>
        <taxon>Chelicerata</taxon>
        <taxon>Arachnida</taxon>
        <taxon>Acari</taxon>
        <taxon>Parasitiformes</taxon>
        <taxon>Mesostigmata</taxon>
        <taxon>Gamasina</taxon>
        <taxon>Dermanyssoidea</taxon>
        <taxon>Laelapidae</taxon>
        <taxon>Tropilaelaps</taxon>
    </lineage>
</organism>
<feature type="region of interest" description="Disordered" evidence="1">
    <location>
        <begin position="1"/>
        <end position="95"/>
    </location>
</feature>
<evidence type="ECO:0000313" key="3">
    <source>
        <dbReference type="Proteomes" id="UP000192247"/>
    </source>
</evidence>
<feature type="compositionally biased region" description="Polar residues" evidence="1">
    <location>
        <begin position="72"/>
        <end position="95"/>
    </location>
</feature>
<feature type="compositionally biased region" description="Low complexity" evidence="1">
    <location>
        <begin position="26"/>
        <end position="43"/>
    </location>
</feature>
<sequence length="141" mass="14281">MAPATALGGCVPSSTMVPARFDDDASSGAPSSPLPLGHPLAPSTPLLGSGSLVMATAGPAGGGTHERAFRCSDSTGQLSPASSTSSYAPHDGSSSVSLYGESIYPEVKGPKLIDDQQTLYHPQANYPAQVVPQIPQTPQGY</sequence>
<dbReference type="EMBL" id="MNPL01022180">
    <property type="protein sequence ID" value="OQR69062.1"/>
    <property type="molecule type" value="Genomic_DNA"/>
</dbReference>
<evidence type="ECO:0000256" key="1">
    <source>
        <dbReference type="SAM" id="MobiDB-lite"/>
    </source>
</evidence>
<name>A0A1V9X711_9ACAR</name>
<dbReference type="Proteomes" id="UP000192247">
    <property type="component" value="Unassembled WGS sequence"/>
</dbReference>
<reference evidence="2 3" key="1">
    <citation type="journal article" date="2017" name="Gigascience">
        <title>Draft genome of the honey bee ectoparasitic mite, Tropilaelaps mercedesae, is shaped by the parasitic life history.</title>
        <authorList>
            <person name="Dong X."/>
            <person name="Armstrong S.D."/>
            <person name="Xia D."/>
            <person name="Makepeace B.L."/>
            <person name="Darby A.C."/>
            <person name="Kadowaki T."/>
        </authorList>
    </citation>
    <scope>NUCLEOTIDE SEQUENCE [LARGE SCALE GENOMIC DNA]</scope>
    <source>
        <strain evidence="2">Wuxi-XJTLU</strain>
    </source>
</reference>
<accession>A0A1V9X711</accession>
<comment type="caution">
    <text evidence="2">The sequence shown here is derived from an EMBL/GenBank/DDBJ whole genome shotgun (WGS) entry which is preliminary data.</text>
</comment>
<keyword evidence="3" id="KW-1185">Reference proteome</keyword>
<evidence type="ECO:0000313" key="2">
    <source>
        <dbReference type="EMBL" id="OQR69062.1"/>
    </source>
</evidence>
<gene>
    <name evidence="2" type="ORF">BIW11_04444</name>
</gene>
<proteinExistence type="predicted"/>